<protein>
    <submittedName>
        <fullName evidence="6">Putative sporulation protein YtaF</fullName>
    </submittedName>
</protein>
<keyword evidence="1" id="KW-1003">Cell membrane</keyword>
<evidence type="ECO:0000256" key="1">
    <source>
        <dbReference type="ARBA" id="ARBA00022475"/>
    </source>
</evidence>
<dbReference type="InterPro" id="IPR003810">
    <property type="entry name" value="Mntp/YtaF"/>
</dbReference>
<dbReference type="NCBIfam" id="TIGR02840">
    <property type="entry name" value="spore_YtaF"/>
    <property type="match status" value="1"/>
</dbReference>
<accession>A0A2P8HCV1</accession>
<keyword evidence="4 5" id="KW-0472">Membrane</keyword>
<feature type="transmembrane region" description="Helical" evidence="5">
    <location>
        <begin position="173"/>
        <end position="190"/>
    </location>
</feature>
<dbReference type="PANTHER" id="PTHR35529">
    <property type="entry name" value="MANGANESE EFFLUX PUMP MNTP-RELATED"/>
    <property type="match status" value="1"/>
</dbReference>
<feature type="transmembrane region" description="Helical" evidence="5">
    <location>
        <begin position="37"/>
        <end position="60"/>
    </location>
</feature>
<evidence type="ECO:0000256" key="2">
    <source>
        <dbReference type="ARBA" id="ARBA00022692"/>
    </source>
</evidence>
<dbReference type="Proteomes" id="UP000242310">
    <property type="component" value="Unassembled WGS sequence"/>
</dbReference>
<dbReference type="Pfam" id="PF02659">
    <property type="entry name" value="Mntp"/>
    <property type="match status" value="2"/>
</dbReference>
<organism evidence="6 7">
    <name type="scientific">Salsuginibacillus halophilus</name>
    <dbReference type="NCBI Taxonomy" id="517424"/>
    <lineage>
        <taxon>Bacteria</taxon>
        <taxon>Bacillati</taxon>
        <taxon>Bacillota</taxon>
        <taxon>Bacilli</taxon>
        <taxon>Bacillales</taxon>
        <taxon>Bacillaceae</taxon>
        <taxon>Salsuginibacillus</taxon>
    </lineage>
</organism>
<feature type="transmembrane region" description="Helical" evidence="5">
    <location>
        <begin position="146"/>
        <end position="167"/>
    </location>
</feature>
<dbReference type="OrthoDB" id="1679205at2"/>
<evidence type="ECO:0000256" key="4">
    <source>
        <dbReference type="ARBA" id="ARBA00023136"/>
    </source>
</evidence>
<proteinExistence type="predicted"/>
<name>A0A2P8HCV1_9BACI</name>
<dbReference type="PANTHER" id="PTHR35529:SF2">
    <property type="entry name" value="SPORULATION PROTEIN YTAF-RELATED"/>
    <property type="match status" value="1"/>
</dbReference>
<feature type="transmembrane region" description="Helical" evidence="5">
    <location>
        <begin position="66"/>
        <end position="84"/>
    </location>
</feature>
<evidence type="ECO:0000256" key="3">
    <source>
        <dbReference type="ARBA" id="ARBA00022989"/>
    </source>
</evidence>
<feature type="transmembrane region" description="Helical" evidence="5">
    <location>
        <begin position="202"/>
        <end position="221"/>
    </location>
</feature>
<dbReference type="RefSeq" id="WP_106589168.1">
    <property type="nucleotide sequence ID" value="NZ_PYAV01000009.1"/>
</dbReference>
<gene>
    <name evidence="6" type="ORF">B0H94_109126</name>
</gene>
<keyword evidence="7" id="KW-1185">Reference proteome</keyword>
<keyword evidence="2 5" id="KW-0812">Transmembrane</keyword>
<comment type="caution">
    <text evidence="6">The sequence shown here is derived from an EMBL/GenBank/DDBJ whole genome shotgun (WGS) entry which is preliminary data.</text>
</comment>
<evidence type="ECO:0000256" key="5">
    <source>
        <dbReference type="SAM" id="Phobius"/>
    </source>
</evidence>
<dbReference type="EMBL" id="PYAV01000009">
    <property type="protein sequence ID" value="PSL44064.1"/>
    <property type="molecule type" value="Genomic_DNA"/>
</dbReference>
<evidence type="ECO:0000313" key="7">
    <source>
        <dbReference type="Proteomes" id="UP000242310"/>
    </source>
</evidence>
<feature type="transmembrane region" description="Helical" evidence="5">
    <location>
        <begin position="6"/>
        <end position="25"/>
    </location>
</feature>
<dbReference type="InterPro" id="IPR014205">
    <property type="entry name" value="Spore_YtaF"/>
</dbReference>
<keyword evidence="3 5" id="KW-1133">Transmembrane helix</keyword>
<sequence>MAELMSFVVLAIAVSLDSFGVGLTYGMRRMKMPAAGVVLVGCLSAAAVLAAASFGTLLASYLTAEAAELFGGTILITIGIYALWQSLRSNDNPQAPVNLGPEEVADGEESLWFRVEVPWVGVVIRVLRKPAAADLDGSGLISFKEAGVLGIALAMDAFGAGLGAVLLGASPGWLAAGVGTLCMLFLVLGMKGGYMLSTFRRLRPLTFLPGCVLIAIGLWNIM</sequence>
<reference evidence="6 7" key="1">
    <citation type="submission" date="2018-03" db="EMBL/GenBank/DDBJ databases">
        <title>Genomic Encyclopedia of Type Strains, Phase III (KMG-III): the genomes of soil and plant-associated and newly described type strains.</title>
        <authorList>
            <person name="Whitman W."/>
        </authorList>
    </citation>
    <scope>NUCLEOTIDE SEQUENCE [LARGE SCALE GENOMIC DNA]</scope>
    <source>
        <strain evidence="6 7">CGMCC 1.07653</strain>
    </source>
</reference>
<dbReference type="AlphaFoldDB" id="A0A2P8HCV1"/>
<evidence type="ECO:0000313" key="6">
    <source>
        <dbReference type="EMBL" id="PSL44064.1"/>
    </source>
</evidence>